<evidence type="ECO:0000313" key="2">
    <source>
        <dbReference type="Proteomes" id="UP000479710"/>
    </source>
</evidence>
<gene>
    <name evidence="1" type="ORF">E2562_020610</name>
</gene>
<sequence length="83" mass="9370">MDGIATNRAEKLQGIAFVCFTAPMRLHPSRPRDSTRLLVASRFAREGVLEASAVMEGRRSHRDYLEKNTREPCGIIILTEQNL</sequence>
<comment type="caution">
    <text evidence="1">The sequence shown here is derived from an EMBL/GenBank/DDBJ whole genome shotgun (WGS) entry which is preliminary data.</text>
</comment>
<protein>
    <submittedName>
        <fullName evidence="1">Uncharacterized protein</fullName>
    </submittedName>
</protein>
<dbReference type="EMBL" id="SPHZ02000005">
    <property type="protein sequence ID" value="KAF0917498.1"/>
    <property type="molecule type" value="Genomic_DNA"/>
</dbReference>
<keyword evidence="2" id="KW-1185">Reference proteome</keyword>
<accession>A0A6G1DY40</accession>
<reference evidence="1 2" key="1">
    <citation type="submission" date="2019-11" db="EMBL/GenBank/DDBJ databases">
        <title>Whole genome sequence of Oryza granulata.</title>
        <authorList>
            <person name="Li W."/>
        </authorList>
    </citation>
    <scope>NUCLEOTIDE SEQUENCE [LARGE SCALE GENOMIC DNA]</scope>
    <source>
        <strain evidence="2">cv. Menghai</strain>
        <tissue evidence="1">Leaf</tissue>
    </source>
</reference>
<proteinExistence type="predicted"/>
<dbReference type="Proteomes" id="UP000479710">
    <property type="component" value="Unassembled WGS sequence"/>
</dbReference>
<organism evidence="1 2">
    <name type="scientific">Oryza meyeriana var. granulata</name>
    <dbReference type="NCBI Taxonomy" id="110450"/>
    <lineage>
        <taxon>Eukaryota</taxon>
        <taxon>Viridiplantae</taxon>
        <taxon>Streptophyta</taxon>
        <taxon>Embryophyta</taxon>
        <taxon>Tracheophyta</taxon>
        <taxon>Spermatophyta</taxon>
        <taxon>Magnoliopsida</taxon>
        <taxon>Liliopsida</taxon>
        <taxon>Poales</taxon>
        <taxon>Poaceae</taxon>
        <taxon>BOP clade</taxon>
        <taxon>Oryzoideae</taxon>
        <taxon>Oryzeae</taxon>
        <taxon>Oryzinae</taxon>
        <taxon>Oryza</taxon>
        <taxon>Oryza meyeriana</taxon>
    </lineage>
</organism>
<name>A0A6G1DY40_9ORYZ</name>
<evidence type="ECO:0000313" key="1">
    <source>
        <dbReference type="EMBL" id="KAF0917498.1"/>
    </source>
</evidence>
<dbReference type="AlphaFoldDB" id="A0A6G1DY40"/>